<dbReference type="GO" id="GO:0005886">
    <property type="term" value="C:plasma membrane"/>
    <property type="evidence" value="ECO:0007669"/>
    <property type="project" value="UniProtKB-SubCell"/>
</dbReference>
<dbReference type="AlphaFoldDB" id="A0AAD3QYQ3"/>
<evidence type="ECO:0000256" key="12">
    <source>
        <dbReference type="ARBA" id="ARBA00023180"/>
    </source>
</evidence>
<evidence type="ECO:0000256" key="23">
    <source>
        <dbReference type="ARBA" id="ARBA00051799"/>
    </source>
</evidence>
<dbReference type="InterPro" id="IPR002657">
    <property type="entry name" value="BilAc:Na_symport/Acr3"/>
</dbReference>
<comment type="caution">
    <text evidence="33">The sequence shown here is derived from an EMBL/GenBank/DDBJ whole genome shotgun (WGS) entry which is preliminary data.</text>
</comment>
<keyword evidence="9" id="KW-0445">Lipid transport</keyword>
<dbReference type="InterPro" id="IPR004710">
    <property type="entry name" value="Bilac:Na_transpt"/>
</dbReference>
<evidence type="ECO:0000256" key="19">
    <source>
        <dbReference type="ARBA" id="ARBA00048013"/>
    </source>
</evidence>
<comment type="catalytic activity">
    <reaction evidence="17">
        <text>tauroursodeoxycholate(out) + 2 Na(+)(out) = tauroursodeoxycholate(in) + 2 Na(+)(in)</text>
        <dbReference type="Rhea" id="RHEA:71927"/>
        <dbReference type="ChEBI" id="CHEBI:29101"/>
        <dbReference type="ChEBI" id="CHEBI:132028"/>
    </reaction>
</comment>
<dbReference type="NCBIfam" id="TIGR00841">
    <property type="entry name" value="bass"/>
    <property type="match status" value="1"/>
</dbReference>
<name>A0AAD3QYQ3_LATJO</name>
<proteinExistence type="inferred from homology"/>
<dbReference type="Gene3D" id="1.20.1530.20">
    <property type="match status" value="1"/>
</dbReference>
<comment type="catalytic activity">
    <reaction evidence="19">
        <text>tauro-beta-muricholate(out) + 2 Na(+)(out) = tauro-beta-muricholate(in) + 2 Na(+)(in)</text>
        <dbReference type="Rhea" id="RHEA:72179"/>
        <dbReference type="ChEBI" id="CHEBI:29101"/>
        <dbReference type="ChEBI" id="CHEBI:133064"/>
    </reaction>
</comment>
<sequence>MKRFSTERRSNSQITTAHASSVDNRGTLRFHITIQYLVCGSSMEDTMDYMDDWSSDPDLWQHNNSFLFNMTASNTSSVHMGIMSPVMDKTINILLIIVLFITMVSLGCTMEVSKIKGHIVKPKGVAIAVLAQYGVMPLTAFCLAKAFQLAEMTAVVVLICGCCPGGSLSNILALALQGDMNLSIVMTSCSTVLALGMMPLLLYLYCQGFTNLQNTVPYIDIVISLFMILIPCGIGILINYYRPQYAKTITKVGLSILMIAVVVIGILSSIGIGGSILAVLSPPLMAVGALMPLIGYSFGYIISSIFRLNQSERRTVAMETGCQNIQLCSTILKIAFPPTMIGSLFLFPFVYASFQLIEASVLIVVFRCHQWFTRKQKDTYQPATTEDKPKEPCEGTV</sequence>
<comment type="catalytic activity">
    <reaction evidence="15">
        <text>cholate(out) + 2 Na(+)(out) = cholate(in) + 2 Na(+)(in)</text>
        <dbReference type="Rhea" id="RHEA:71911"/>
        <dbReference type="ChEBI" id="CHEBI:29101"/>
        <dbReference type="ChEBI" id="CHEBI:29747"/>
    </reaction>
</comment>
<evidence type="ECO:0000256" key="14">
    <source>
        <dbReference type="ARBA" id="ARBA00034215"/>
    </source>
</evidence>
<feature type="transmembrane region" description="Helical" evidence="32">
    <location>
        <begin position="182"/>
        <end position="206"/>
    </location>
</feature>
<evidence type="ECO:0000256" key="25">
    <source>
        <dbReference type="ARBA" id="ARBA00052405"/>
    </source>
</evidence>
<keyword evidence="4" id="KW-1003">Cell membrane</keyword>
<dbReference type="Pfam" id="PF01758">
    <property type="entry name" value="SBF"/>
    <property type="match status" value="1"/>
</dbReference>
<evidence type="ECO:0000256" key="5">
    <source>
        <dbReference type="ARBA" id="ARBA00022692"/>
    </source>
</evidence>
<comment type="catalytic activity">
    <reaction evidence="16">
        <text>tauroallocholate(out) + 2 Na(+)(out) = tauroallocholate(in) + 2 Na(+)(in)</text>
        <dbReference type="Rhea" id="RHEA:51840"/>
        <dbReference type="ChEBI" id="CHEBI:29101"/>
        <dbReference type="ChEBI" id="CHEBI:191406"/>
    </reaction>
</comment>
<evidence type="ECO:0000256" key="8">
    <source>
        <dbReference type="ARBA" id="ARBA00023053"/>
    </source>
</evidence>
<comment type="catalytic activity">
    <reaction evidence="14">
        <text>glycocholate(out) + 2 Na(+)(out) = glycocholate(in) + 2 Na(+)(in)</text>
        <dbReference type="Rhea" id="RHEA:71935"/>
        <dbReference type="ChEBI" id="CHEBI:29101"/>
        <dbReference type="ChEBI" id="CHEBI:29746"/>
    </reaction>
</comment>
<evidence type="ECO:0000256" key="26">
    <source>
        <dbReference type="ARBA" id="ARBA00056510"/>
    </source>
</evidence>
<evidence type="ECO:0000256" key="11">
    <source>
        <dbReference type="ARBA" id="ARBA00023136"/>
    </source>
</evidence>
<comment type="catalytic activity">
    <reaction evidence="18">
        <text>taurodeoxycholate(out) + 2 Na(+)(out) = taurodeoxycholate(in) + 2 Na(+)(in)</text>
        <dbReference type="Rhea" id="RHEA:72087"/>
        <dbReference type="ChEBI" id="CHEBI:29101"/>
        <dbReference type="ChEBI" id="CHEBI:36261"/>
    </reaction>
</comment>
<keyword evidence="8" id="KW-0915">Sodium</keyword>
<reference evidence="33" key="1">
    <citation type="submission" date="2022-08" db="EMBL/GenBank/DDBJ databases">
        <title>Genome sequencing of akame (Lates japonicus).</title>
        <authorList>
            <person name="Hashiguchi Y."/>
            <person name="Takahashi H."/>
        </authorList>
    </citation>
    <scope>NUCLEOTIDE SEQUENCE</scope>
    <source>
        <strain evidence="33">Kochi</strain>
    </source>
</reference>
<feature type="transmembrane region" description="Helical" evidence="32">
    <location>
        <begin position="287"/>
        <end position="306"/>
    </location>
</feature>
<dbReference type="PANTHER" id="PTHR10361">
    <property type="entry name" value="SODIUM-BILE ACID COTRANSPORTER"/>
    <property type="match status" value="1"/>
</dbReference>
<evidence type="ECO:0000256" key="21">
    <source>
        <dbReference type="ARBA" id="ARBA00048338"/>
    </source>
</evidence>
<dbReference type="InterPro" id="IPR038770">
    <property type="entry name" value="Na+/solute_symporter_sf"/>
</dbReference>
<evidence type="ECO:0000256" key="9">
    <source>
        <dbReference type="ARBA" id="ARBA00023055"/>
    </source>
</evidence>
<feature type="transmembrane region" description="Helical" evidence="32">
    <location>
        <begin position="155"/>
        <end position="176"/>
    </location>
</feature>
<evidence type="ECO:0000256" key="22">
    <source>
        <dbReference type="ARBA" id="ARBA00049276"/>
    </source>
</evidence>
<keyword evidence="6" id="KW-0769">Symport</keyword>
<feature type="transmembrane region" description="Helical" evidence="32">
    <location>
        <begin position="90"/>
        <end position="112"/>
    </location>
</feature>
<organism evidence="33 34">
    <name type="scientific">Lates japonicus</name>
    <name type="common">Japanese lates</name>
    <dbReference type="NCBI Taxonomy" id="270547"/>
    <lineage>
        <taxon>Eukaryota</taxon>
        <taxon>Metazoa</taxon>
        <taxon>Chordata</taxon>
        <taxon>Craniata</taxon>
        <taxon>Vertebrata</taxon>
        <taxon>Euteleostomi</taxon>
        <taxon>Actinopterygii</taxon>
        <taxon>Neopterygii</taxon>
        <taxon>Teleostei</taxon>
        <taxon>Neoteleostei</taxon>
        <taxon>Acanthomorphata</taxon>
        <taxon>Carangaria</taxon>
        <taxon>Carangaria incertae sedis</taxon>
        <taxon>Centropomidae</taxon>
        <taxon>Lates</taxon>
    </lineage>
</organism>
<dbReference type="PANTHER" id="PTHR10361:SF40">
    <property type="entry name" value="HEPATIC SODIUM_BILE ACID COTRANSPORTER"/>
    <property type="match status" value="1"/>
</dbReference>
<evidence type="ECO:0000313" key="33">
    <source>
        <dbReference type="EMBL" id="GLD49637.1"/>
    </source>
</evidence>
<dbReference type="EMBL" id="BRZM01000008">
    <property type="protein sequence ID" value="GLD49637.1"/>
    <property type="molecule type" value="Genomic_DNA"/>
</dbReference>
<evidence type="ECO:0000256" key="15">
    <source>
        <dbReference type="ARBA" id="ARBA00034231"/>
    </source>
</evidence>
<evidence type="ECO:0000256" key="2">
    <source>
        <dbReference type="ARBA" id="ARBA00006528"/>
    </source>
</evidence>
<feature type="transmembrane region" description="Helical" evidence="32">
    <location>
        <begin position="124"/>
        <end position="143"/>
    </location>
</feature>
<evidence type="ECO:0000256" key="29">
    <source>
        <dbReference type="ARBA" id="ARBA00075246"/>
    </source>
</evidence>
<evidence type="ECO:0000256" key="10">
    <source>
        <dbReference type="ARBA" id="ARBA00023065"/>
    </source>
</evidence>
<comment type="catalytic activity">
    <reaction evidence="24">
        <text>taurohyodeoxycholate(out) + 2 Na(+)(out) = taurohyodeoxycholate(in) + 2 Na(+)(in)</text>
        <dbReference type="Rhea" id="RHEA:72167"/>
        <dbReference type="ChEBI" id="CHEBI:29101"/>
        <dbReference type="ChEBI" id="CHEBI:191407"/>
    </reaction>
</comment>
<evidence type="ECO:0000256" key="6">
    <source>
        <dbReference type="ARBA" id="ARBA00022847"/>
    </source>
</evidence>
<keyword evidence="34" id="KW-1185">Reference proteome</keyword>
<comment type="catalytic activity">
    <reaction evidence="22">
        <text>tauronorcholate(out) + 2 Na(+)(out) = tauronorcholate(in) + 2 Na(+)(in)</text>
        <dbReference type="Rhea" id="RHEA:71915"/>
        <dbReference type="ChEBI" id="CHEBI:29101"/>
        <dbReference type="ChEBI" id="CHEBI:191405"/>
    </reaction>
</comment>
<gene>
    <name evidence="33" type="ORF">AKAME5_000331500</name>
</gene>
<evidence type="ECO:0000256" key="20">
    <source>
        <dbReference type="ARBA" id="ARBA00048327"/>
    </source>
</evidence>
<comment type="function">
    <text evidence="26">As a major transporter of conjugated bile salts from plasma into the hepatocyte, it plays a key role in the enterohepatic circulation of bile salts necessary for the solubilization and absorption of dietary fat and fat-soluble vitamins. It is strictly dependent on the extracellular presence of sodium. It exhibits broad substrate specificity and transports various bile acids, such as taurocholate, cholate, as well as non-bile acid organic compounds, such as estrone sulfate. Works collaboratively with the ileal transporter (NTCP2), the organic solute transporter (OST), and the bile salt export pump (BSEP), to ensure efficacious biological recycling of bile acids during enterohepatic circulation.</text>
</comment>
<dbReference type="Proteomes" id="UP001279410">
    <property type="component" value="Unassembled WGS sequence"/>
</dbReference>
<evidence type="ECO:0000256" key="17">
    <source>
        <dbReference type="ARBA" id="ARBA00047596"/>
    </source>
</evidence>
<keyword evidence="7 32" id="KW-1133">Transmembrane helix</keyword>
<evidence type="ECO:0000256" key="7">
    <source>
        <dbReference type="ARBA" id="ARBA00022989"/>
    </source>
</evidence>
<protein>
    <recommendedName>
        <fullName evidence="27">Hepatic sodium/bile acid cotransporter</fullName>
    </recommendedName>
    <alternativeName>
        <fullName evidence="29">Na(+)/bile acid cotransporter</fullName>
    </alternativeName>
    <alternativeName>
        <fullName evidence="28">Na(+)/taurocholate transport protein</fullName>
    </alternativeName>
    <alternativeName>
        <fullName evidence="30">Sodium/taurocholate cotransporting polypeptide</fullName>
    </alternativeName>
    <alternativeName>
        <fullName evidence="31">Solute carrier family 10 member 1</fullName>
    </alternativeName>
</protein>
<dbReference type="FunFam" id="1.20.1530.20:FF:000016">
    <property type="entry name" value="Solute carrier family 10 member 1"/>
    <property type="match status" value="1"/>
</dbReference>
<feature type="transmembrane region" description="Helical" evidence="32">
    <location>
        <begin position="218"/>
        <end position="241"/>
    </location>
</feature>
<evidence type="ECO:0000256" key="13">
    <source>
        <dbReference type="ARBA" id="ARBA00023201"/>
    </source>
</evidence>
<evidence type="ECO:0000256" key="16">
    <source>
        <dbReference type="ARBA" id="ARBA00047311"/>
    </source>
</evidence>
<keyword evidence="12" id="KW-0325">Glycoprotein</keyword>
<feature type="transmembrane region" description="Helical" evidence="32">
    <location>
        <begin position="253"/>
        <end position="280"/>
    </location>
</feature>
<keyword evidence="11 32" id="KW-0472">Membrane</keyword>
<comment type="subcellular location">
    <subcellularLocation>
        <location evidence="1">Cell membrane</location>
        <topology evidence="1">Multi-pass membrane protein</topology>
    </subcellularLocation>
</comment>
<evidence type="ECO:0000256" key="31">
    <source>
        <dbReference type="ARBA" id="ARBA00082917"/>
    </source>
</evidence>
<comment type="similarity">
    <text evidence="2">Belongs to the bile acid:sodium symporter (BASS) (TC 2.A.28) family.</text>
</comment>
<keyword evidence="5 32" id="KW-0812">Transmembrane</keyword>
<evidence type="ECO:0000256" key="32">
    <source>
        <dbReference type="SAM" id="Phobius"/>
    </source>
</evidence>
<evidence type="ECO:0000256" key="27">
    <source>
        <dbReference type="ARBA" id="ARBA00073206"/>
    </source>
</evidence>
<keyword evidence="10" id="KW-0406">Ion transport</keyword>
<keyword evidence="3" id="KW-0813">Transport</keyword>
<comment type="catalytic activity">
    <reaction evidence="21">
        <text>taurochenodeoxycholate(out) + 2 Na(+)(out) = taurochenodeoxycholate(in) + 2 Na(+)(in)</text>
        <dbReference type="Rhea" id="RHEA:71923"/>
        <dbReference type="ChEBI" id="CHEBI:9407"/>
        <dbReference type="ChEBI" id="CHEBI:29101"/>
    </reaction>
</comment>
<comment type="catalytic activity">
    <reaction evidence="20">
        <text>taurocholate(out) + 2 Na(+)(out) = taurocholate(in) + 2 Na(+)(in)</text>
        <dbReference type="Rhea" id="RHEA:71875"/>
        <dbReference type="ChEBI" id="CHEBI:29101"/>
        <dbReference type="ChEBI" id="CHEBI:36257"/>
    </reaction>
</comment>
<evidence type="ECO:0000256" key="24">
    <source>
        <dbReference type="ARBA" id="ARBA00052374"/>
    </source>
</evidence>
<dbReference type="GO" id="GO:0008508">
    <property type="term" value="F:bile acid:sodium symporter activity"/>
    <property type="evidence" value="ECO:0007669"/>
    <property type="project" value="TreeGrafter"/>
</dbReference>
<evidence type="ECO:0000256" key="3">
    <source>
        <dbReference type="ARBA" id="ARBA00022448"/>
    </source>
</evidence>
<evidence type="ECO:0000256" key="18">
    <source>
        <dbReference type="ARBA" id="ARBA00047743"/>
    </source>
</evidence>
<comment type="catalytic activity">
    <reaction evidence="25">
        <text>estrone 3-sulfate(out) + 2 Na(+)(out) = estrone 3-sulfate(in) + 2 Na(+)(in)</text>
        <dbReference type="Rhea" id="RHEA:71083"/>
        <dbReference type="ChEBI" id="CHEBI:29101"/>
        <dbReference type="ChEBI" id="CHEBI:60050"/>
    </reaction>
</comment>
<evidence type="ECO:0000256" key="4">
    <source>
        <dbReference type="ARBA" id="ARBA00022475"/>
    </source>
</evidence>
<evidence type="ECO:0000256" key="28">
    <source>
        <dbReference type="ARBA" id="ARBA00075177"/>
    </source>
</evidence>
<evidence type="ECO:0000256" key="30">
    <source>
        <dbReference type="ARBA" id="ARBA00078029"/>
    </source>
</evidence>
<evidence type="ECO:0000313" key="34">
    <source>
        <dbReference type="Proteomes" id="UP001279410"/>
    </source>
</evidence>
<accession>A0AAD3QYQ3</accession>
<evidence type="ECO:0000256" key="1">
    <source>
        <dbReference type="ARBA" id="ARBA00004651"/>
    </source>
</evidence>
<comment type="catalytic activity">
    <reaction evidence="23">
        <text>taurohyocholate(out) + 2 Na(+)(out) = taurohyocholate(in) + 2 Na(+)(in)</text>
        <dbReference type="Rhea" id="RHEA:72171"/>
        <dbReference type="ChEBI" id="CHEBI:29101"/>
        <dbReference type="ChEBI" id="CHEBI:58874"/>
    </reaction>
</comment>
<keyword evidence="13" id="KW-0739">Sodium transport</keyword>